<dbReference type="GO" id="GO:0019367">
    <property type="term" value="P:fatty acid elongation, saturated fatty acid"/>
    <property type="evidence" value="ECO:0007669"/>
    <property type="project" value="TreeGrafter"/>
</dbReference>
<dbReference type="GO" id="GO:0009922">
    <property type="term" value="F:fatty acid elongase activity"/>
    <property type="evidence" value="ECO:0007669"/>
    <property type="project" value="UniProtKB-EC"/>
</dbReference>
<keyword evidence="7 10" id="KW-0443">Lipid metabolism</keyword>
<evidence type="ECO:0000256" key="1">
    <source>
        <dbReference type="ARBA" id="ARBA00004141"/>
    </source>
</evidence>
<comment type="subcellular location">
    <subcellularLocation>
        <location evidence="1">Membrane</location>
        <topology evidence="1">Multi-pass membrane protein</topology>
    </subcellularLocation>
</comment>
<dbReference type="GeneID" id="113202438"/>
<dbReference type="OrthoDB" id="434092at2759"/>
<feature type="transmembrane region" description="Helical" evidence="10">
    <location>
        <begin position="26"/>
        <end position="45"/>
    </location>
</feature>
<protein>
    <recommendedName>
        <fullName evidence="10">Elongation of very long chain fatty acids protein</fullName>
        <ecNumber evidence="10">2.3.1.199</ecNumber>
    </recommendedName>
    <alternativeName>
        <fullName evidence="10">Very-long-chain 3-oxoacyl-CoA synthase</fullName>
    </alternativeName>
</protein>
<keyword evidence="5 10" id="KW-0276">Fatty acid metabolism</keyword>
<proteinExistence type="inferred from homology"/>
<evidence type="ECO:0000256" key="8">
    <source>
        <dbReference type="ARBA" id="ARBA00023136"/>
    </source>
</evidence>
<dbReference type="GO" id="GO:0042761">
    <property type="term" value="P:very long-chain fatty acid biosynthetic process"/>
    <property type="evidence" value="ECO:0007669"/>
    <property type="project" value="TreeGrafter"/>
</dbReference>
<feature type="transmembrane region" description="Helical" evidence="10">
    <location>
        <begin position="234"/>
        <end position="255"/>
    </location>
</feature>
<evidence type="ECO:0000256" key="2">
    <source>
        <dbReference type="ARBA" id="ARBA00022516"/>
    </source>
</evidence>
<keyword evidence="4 10" id="KW-0812">Transmembrane</keyword>
<dbReference type="PROSITE" id="PS01188">
    <property type="entry name" value="ELO"/>
    <property type="match status" value="1"/>
</dbReference>
<dbReference type="AlphaFoldDB" id="A0A6J1S0U8"/>
<dbReference type="PANTHER" id="PTHR11157:SF69">
    <property type="entry name" value="ELONGATION OF VERY LONG CHAIN FATTY ACIDS PROTEIN 7"/>
    <property type="match status" value="1"/>
</dbReference>
<accession>A0A6J1S0U8</accession>
<dbReference type="GO" id="GO:0034626">
    <property type="term" value="P:fatty acid elongation, polyunsaturated fatty acid"/>
    <property type="evidence" value="ECO:0007669"/>
    <property type="project" value="TreeGrafter"/>
</dbReference>
<name>A0A6J1S0U8_FRAOC</name>
<gene>
    <name evidence="12" type="primary">LOC113202438</name>
</gene>
<keyword evidence="8 10" id="KW-0472">Membrane</keyword>
<keyword evidence="6 10" id="KW-1133">Transmembrane helix</keyword>
<evidence type="ECO:0000256" key="3">
    <source>
        <dbReference type="ARBA" id="ARBA00022679"/>
    </source>
</evidence>
<dbReference type="Pfam" id="PF01151">
    <property type="entry name" value="ELO"/>
    <property type="match status" value="1"/>
</dbReference>
<dbReference type="InterPro" id="IPR030457">
    <property type="entry name" value="ELO_CS"/>
</dbReference>
<dbReference type="KEGG" id="foc:113202438"/>
<keyword evidence="11" id="KW-1185">Reference proteome</keyword>
<dbReference type="GO" id="GO:0034625">
    <property type="term" value="P:fatty acid elongation, monounsaturated fatty acid"/>
    <property type="evidence" value="ECO:0007669"/>
    <property type="project" value="TreeGrafter"/>
</dbReference>
<dbReference type="GO" id="GO:0030148">
    <property type="term" value="P:sphingolipid biosynthetic process"/>
    <property type="evidence" value="ECO:0007669"/>
    <property type="project" value="TreeGrafter"/>
</dbReference>
<keyword evidence="9 10" id="KW-0275">Fatty acid biosynthesis</keyword>
<comment type="catalytic activity">
    <reaction evidence="10">
        <text>a very-long-chain acyl-CoA + malonyl-CoA + H(+) = a very-long-chain 3-oxoacyl-CoA + CO2 + CoA</text>
        <dbReference type="Rhea" id="RHEA:32727"/>
        <dbReference type="ChEBI" id="CHEBI:15378"/>
        <dbReference type="ChEBI" id="CHEBI:16526"/>
        <dbReference type="ChEBI" id="CHEBI:57287"/>
        <dbReference type="ChEBI" id="CHEBI:57384"/>
        <dbReference type="ChEBI" id="CHEBI:90725"/>
        <dbReference type="ChEBI" id="CHEBI:90736"/>
        <dbReference type="EC" id="2.3.1.199"/>
    </reaction>
</comment>
<dbReference type="PANTHER" id="PTHR11157">
    <property type="entry name" value="FATTY ACID ACYL TRANSFERASE-RELATED"/>
    <property type="match status" value="1"/>
</dbReference>
<dbReference type="InterPro" id="IPR002076">
    <property type="entry name" value="ELO_fam"/>
</dbReference>
<evidence type="ECO:0000256" key="4">
    <source>
        <dbReference type="ARBA" id="ARBA00022692"/>
    </source>
</evidence>
<feature type="transmembrane region" description="Helical" evidence="10">
    <location>
        <begin position="65"/>
        <end position="82"/>
    </location>
</feature>
<comment type="similarity">
    <text evidence="10">Belongs to the ELO family.</text>
</comment>
<feature type="transmembrane region" description="Helical" evidence="10">
    <location>
        <begin position="115"/>
        <end position="134"/>
    </location>
</feature>
<organism evidence="11 12">
    <name type="scientific">Frankliniella occidentalis</name>
    <name type="common">Western flower thrips</name>
    <name type="synonym">Euthrips occidentalis</name>
    <dbReference type="NCBI Taxonomy" id="133901"/>
    <lineage>
        <taxon>Eukaryota</taxon>
        <taxon>Metazoa</taxon>
        <taxon>Ecdysozoa</taxon>
        <taxon>Arthropoda</taxon>
        <taxon>Hexapoda</taxon>
        <taxon>Insecta</taxon>
        <taxon>Pterygota</taxon>
        <taxon>Neoptera</taxon>
        <taxon>Paraneoptera</taxon>
        <taxon>Thysanoptera</taxon>
        <taxon>Terebrantia</taxon>
        <taxon>Thripoidea</taxon>
        <taxon>Thripidae</taxon>
        <taxon>Frankliniella</taxon>
    </lineage>
</organism>
<evidence type="ECO:0000256" key="7">
    <source>
        <dbReference type="ARBA" id="ARBA00023098"/>
    </source>
</evidence>
<evidence type="ECO:0000256" key="10">
    <source>
        <dbReference type="RuleBase" id="RU361115"/>
    </source>
</evidence>
<keyword evidence="2 10" id="KW-0444">Lipid biosynthesis</keyword>
<dbReference type="Proteomes" id="UP000504606">
    <property type="component" value="Unplaced"/>
</dbReference>
<dbReference type="RefSeq" id="XP_026272436.1">
    <property type="nucleotide sequence ID" value="XM_026416651.2"/>
</dbReference>
<evidence type="ECO:0000313" key="12">
    <source>
        <dbReference type="RefSeq" id="XP_026272436.1"/>
    </source>
</evidence>
<feature type="transmembrane region" description="Helical" evidence="10">
    <location>
        <begin position="170"/>
        <end position="192"/>
    </location>
</feature>
<keyword evidence="3 10" id="KW-0808">Transferase</keyword>
<evidence type="ECO:0000313" key="11">
    <source>
        <dbReference type="Proteomes" id="UP000504606"/>
    </source>
</evidence>
<feature type="transmembrane region" description="Helical" evidence="10">
    <location>
        <begin position="204"/>
        <end position="222"/>
    </location>
</feature>
<evidence type="ECO:0000256" key="6">
    <source>
        <dbReference type="ARBA" id="ARBA00022989"/>
    </source>
</evidence>
<evidence type="ECO:0000256" key="9">
    <source>
        <dbReference type="ARBA" id="ARBA00023160"/>
    </source>
</evidence>
<reference evidence="12" key="1">
    <citation type="submission" date="2025-08" db="UniProtKB">
        <authorList>
            <consortium name="RefSeq"/>
        </authorList>
    </citation>
    <scope>IDENTIFICATION</scope>
    <source>
        <tissue evidence="12">Whole organism</tissue>
    </source>
</reference>
<dbReference type="GO" id="GO:0005789">
    <property type="term" value="C:endoplasmic reticulum membrane"/>
    <property type="evidence" value="ECO:0007669"/>
    <property type="project" value="TreeGrafter"/>
</dbReference>
<sequence length="268" mass="31385">MAKLVQQMADLYEVVQKHVDPRSKDWFITSSILVPITIIAVYLLIVKRWGPRFMANRAPYKIEPLVAAYNLSNILICTYLVFRSVQLWFKMDYSFLCQPFDKEETEDNREYANLVWGYAALKVWDLLDTIFFVLRKKDRHVSFLHVYHHSTMVFGGYLGCKFILNGGLTLIGVINSFVHIVMYSYYLYTTLFPNSRPSLGVKKSITLLQLTQFTILIIHNILPFLQPNCEVERFWCLVLLVQASFMFAMFADFYIKNYTTAKEAKKMN</sequence>
<evidence type="ECO:0000256" key="5">
    <source>
        <dbReference type="ARBA" id="ARBA00022832"/>
    </source>
</evidence>
<dbReference type="EC" id="2.3.1.199" evidence="10"/>